<reference evidence="2" key="1">
    <citation type="submission" date="2016-10" db="EMBL/GenBank/DDBJ databases">
        <authorList>
            <person name="Varghese N."/>
            <person name="Submissions S."/>
        </authorList>
    </citation>
    <scope>NUCLEOTIDE SEQUENCE [LARGE SCALE GENOMIC DNA]</scope>
    <source>
        <strain evidence="2">Gh-105</strain>
    </source>
</reference>
<name>A0A1I2SAV2_9HYPH</name>
<dbReference type="STRING" id="582675.SAMN05192565_104115"/>
<protein>
    <submittedName>
        <fullName evidence="1">Uncharacterized protein</fullName>
    </submittedName>
</protein>
<dbReference type="AlphaFoldDB" id="A0A1I2SAV2"/>
<proteinExistence type="predicted"/>
<evidence type="ECO:0000313" key="1">
    <source>
        <dbReference type="EMBL" id="SFG49483.1"/>
    </source>
</evidence>
<organism evidence="1 2">
    <name type="scientific">Methylobacterium gossipiicola</name>
    <dbReference type="NCBI Taxonomy" id="582675"/>
    <lineage>
        <taxon>Bacteria</taxon>
        <taxon>Pseudomonadati</taxon>
        <taxon>Pseudomonadota</taxon>
        <taxon>Alphaproteobacteria</taxon>
        <taxon>Hyphomicrobiales</taxon>
        <taxon>Methylobacteriaceae</taxon>
        <taxon>Methylobacterium</taxon>
    </lineage>
</organism>
<evidence type="ECO:0000313" key="2">
    <source>
        <dbReference type="Proteomes" id="UP000199229"/>
    </source>
</evidence>
<dbReference type="OrthoDB" id="7996442at2"/>
<gene>
    <name evidence="1" type="ORF">SAMN05192565_104115</name>
</gene>
<dbReference type="EMBL" id="FOPM01000004">
    <property type="protein sequence ID" value="SFG49483.1"/>
    <property type="molecule type" value="Genomic_DNA"/>
</dbReference>
<sequence length="145" mass="15521">MINHSLQLFCNRIVAAARLTAEDVRTLARDILPDGLTSRDDADMLIALDRAVRAIDPSFGHFLSAAVVDFTVWGERPTGTIDAATARWLAASLGNGIGPTQLAGQIAQAVVREAQICDEALIAFALFANRRRAVESDAVEYLAAA</sequence>
<accession>A0A1I2SAV2</accession>
<dbReference type="RefSeq" id="WP_091969549.1">
    <property type="nucleotide sequence ID" value="NZ_FOPM01000004.1"/>
</dbReference>
<dbReference type="Proteomes" id="UP000199229">
    <property type="component" value="Unassembled WGS sequence"/>
</dbReference>
<keyword evidence="2" id="KW-1185">Reference proteome</keyword>